<organism evidence="2 3">
    <name type="scientific">Pedobacter duraquae</name>
    <dbReference type="NCBI Taxonomy" id="425511"/>
    <lineage>
        <taxon>Bacteria</taxon>
        <taxon>Pseudomonadati</taxon>
        <taxon>Bacteroidota</taxon>
        <taxon>Sphingobacteriia</taxon>
        <taxon>Sphingobacteriales</taxon>
        <taxon>Sphingobacteriaceae</taxon>
        <taxon>Pedobacter</taxon>
    </lineage>
</organism>
<dbReference type="EMBL" id="SNWM01000006">
    <property type="protein sequence ID" value="TDO19538.1"/>
    <property type="molecule type" value="Genomic_DNA"/>
</dbReference>
<keyword evidence="1" id="KW-1133">Transmembrane helix</keyword>
<feature type="transmembrane region" description="Helical" evidence="1">
    <location>
        <begin position="5"/>
        <end position="26"/>
    </location>
</feature>
<evidence type="ECO:0000256" key="1">
    <source>
        <dbReference type="SAM" id="Phobius"/>
    </source>
</evidence>
<keyword evidence="3" id="KW-1185">Reference proteome</keyword>
<dbReference type="OrthoDB" id="6384283at2"/>
<proteinExistence type="predicted"/>
<keyword evidence="1" id="KW-0472">Membrane</keyword>
<evidence type="ECO:0000313" key="2">
    <source>
        <dbReference type="EMBL" id="TDO19538.1"/>
    </source>
</evidence>
<name>A0A4R6IDC8_9SPHI</name>
<gene>
    <name evidence="2" type="ORF">CLV32_4160</name>
</gene>
<dbReference type="Pfam" id="PF13858">
    <property type="entry name" value="DUF4199"/>
    <property type="match status" value="1"/>
</dbReference>
<dbReference type="Proteomes" id="UP000295499">
    <property type="component" value="Unassembled WGS sequence"/>
</dbReference>
<feature type="transmembrane region" description="Helical" evidence="1">
    <location>
        <begin position="38"/>
        <end position="55"/>
    </location>
</feature>
<comment type="caution">
    <text evidence="2">The sequence shown here is derived from an EMBL/GenBank/DDBJ whole genome shotgun (WGS) entry which is preliminary data.</text>
</comment>
<dbReference type="RefSeq" id="WP_133558768.1">
    <property type="nucleotide sequence ID" value="NZ_SNWM01000006.1"/>
</dbReference>
<sequence length="175" mass="19297">MKKNVFVYGLISGICVTTLMACSIAYCYSKGSFDGSMLVGYIAMILSFSVIFVGVKNYRDQVGGGIISFGKALRMSLLMALISSTLYVVGWMIVYYTIFPDFIEKLAAYQLSPAKTSQMSAAQVTAIRDQMDMFRDWYSTPLGVAGATYMEILPVGILVALVTALVLKRKDRRIL</sequence>
<dbReference type="AlphaFoldDB" id="A0A4R6IDC8"/>
<feature type="transmembrane region" description="Helical" evidence="1">
    <location>
        <begin position="76"/>
        <end position="98"/>
    </location>
</feature>
<protein>
    <submittedName>
        <fullName evidence="2">Uncharacterized protein DUF4199</fullName>
    </submittedName>
</protein>
<feature type="transmembrane region" description="Helical" evidence="1">
    <location>
        <begin position="142"/>
        <end position="167"/>
    </location>
</feature>
<dbReference type="InterPro" id="IPR025250">
    <property type="entry name" value="DUF4199"/>
</dbReference>
<dbReference type="PROSITE" id="PS51257">
    <property type="entry name" value="PROKAR_LIPOPROTEIN"/>
    <property type="match status" value="1"/>
</dbReference>
<accession>A0A4R6IDC8</accession>
<keyword evidence="1" id="KW-0812">Transmembrane</keyword>
<reference evidence="2 3" key="1">
    <citation type="submission" date="2019-03" db="EMBL/GenBank/DDBJ databases">
        <title>Genomic Encyclopedia of Archaeal and Bacterial Type Strains, Phase II (KMG-II): from individual species to whole genera.</title>
        <authorList>
            <person name="Goeker M."/>
        </authorList>
    </citation>
    <scope>NUCLEOTIDE SEQUENCE [LARGE SCALE GENOMIC DNA]</scope>
    <source>
        <strain evidence="2 3">DSM 19034</strain>
    </source>
</reference>
<evidence type="ECO:0000313" key="3">
    <source>
        <dbReference type="Proteomes" id="UP000295499"/>
    </source>
</evidence>